<feature type="domain" description="Vitellogenin" evidence="5">
    <location>
        <begin position="44"/>
        <end position="648"/>
    </location>
</feature>
<dbReference type="SMART" id="SM01169">
    <property type="entry name" value="DUF1943"/>
    <property type="match status" value="1"/>
</dbReference>
<dbReference type="SMART" id="SM00216">
    <property type="entry name" value="VWD"/>
    <property type="match status" value="1"/>
</dbReference>
<dbReference type="InterPro" id="IPR050733">
    <property type="entry name" value="Vitellogenin/Apolipophorin"/>
</dbReference>
<evidence type="ECO:0000256" key="2">
    <source>
        <dbReference type="ARBA" id="ARBA00023180"/>
    </source>
</evidence>
<feature type="domain" description="VWFD" evidence="6">
    <location>
        <begin position="2809"/>
        <end position="2973"/>
    </location>
</feature>
<dbReference type="GO" id="GO:0005319">
    <property type="term" value="F:lipid transporter activity"/>
    <property type="evidence" value="ECO:0007669"/>
    <property type="project" value="InterPro"/>
</dbReference>
<reference evidence="8 9" key="1">
    <citation type="submission" date="2025-04" db="UniProtKB">
        <authorList>
            <consortium name="RefSeq"/>
        </authorList>
    </citation>
    <scope>IDENTIFICATION</scope>
    <source>
        <tissue evidence="8 9">Entire body</tissue>
    </source>
</reference>
<dbReference type="PANTHER" id="PTHR23345">
    <property type="entry name" value="VITELLOGENIN-RELATED"/>
    <property type="match status" value="1"/>
</dbReference>
<dbReference type="SMART" id="SM00638">
    <property type="entry name" value="LPD_N"/>
    <property type="match status" value="1"/>
</dbReference>
<accession>A0A1W4XV51</accession>
<dbReference type="InterPro" id="IPR015816">
    <property type="entry name" value="Vitellinogen_b-sht_N"/>
</dbReference>
<evidence type="ECO:0000259" key="6">
    <source>
        <dbReference type="PROSITE" id="PS51233"/>
    </source>
</evidence>
<dbReference type="InterPro" id="IPR001846">
    <property type="entry name" value="VWF_type-D"/>
</dbReference>
<dbReference type="Pfam" id="PF01347">
    <property type="entry name" value="Vitellogenin_N"/>
    <property type="match status" value="1"/>
</dbReference>
<proteinExistence type="predicted"/>
<keyword evidence="2" id="KW-0325">Glycoprotein</keyword>
<dbReference type="InterPro" id="IPR015817">
    <property type="entry name" value="Vitellinogen_open_b-sht_sub1"/>
</dbReference>
<feature type="signal peptide" evidence="4">
    <location>
        <begin position="1"/>
        <end position="27"/>
    </location>
</feature>
<dbReference type="OrthoDB" id="6484170at2759"/>
<dbReference type="Proteomes" id="UP000192223">
    <property type="component" value="Unplaced"/>
</dbReference>
<evidence type="ECO:0000313" key="7">
    <source>
        <dbReference type="Proteomes" id="UP000192223"/>
    </source>
</evidence>
<dbReference type="PANTHER" id="PTHR23345:SF36">
    <property type="entry name" value="APOLIPOPHORINS"/>
    <property type="match status" value="1"/>
</dbReference>
<keyword evidence="7" id="KW-1185">Reference proteome</keyword>
<dbReference type="PROSITE" id="PS51233">
    <property type="entry name" value="VWFD"/>
    <property type="match status" value="1"/>
</dbReference>
<organism evidence="7 8">
    <name type="scientific">Agrilus planipennis</name>
    <name type="common">Emerald ash borer</name>
    <name type="synonym">Agrilus marcopoli</name>
    <dbReference type="NCBI Taxonomy" id="224129"/>
    <lineage>
        <taxon>Eukaryota</taxon>
        <taxon>Metazoa</taxon>
        <taxon>Ecdysozoa</taxon>
        <taxon>Arthropoda</taxon>
        <taxon>Hexapoda</taxon>
        <taxon>Insecta</taxon>
        <taxon>Pterygota</taxon>
        <taxon>Neoptera</taxon>
        <taxon>Endopterygota</taxon>
        <taxon>Coleoptera</taxon>
        <taxon>Polyphaga</taxon>
        <taxon>Elateriformia</taxon>
        <taxon>Buprestoidea</taxon>
        <taxon>Buprestidae</taxon>
        <taxon>Agrilinae</taxon>
        <taxon>Agrilus</taxon>
    </lineage>
</organism>
<dbReference type="Gene3D" id="2.20.80.10">
    <property type="entry name" value="Lipovitellin-phosvitin complex, chain A, domain 4"/>
    <property type="match status" value="1"/>
</dbReference>
<dbReference type="Gene3D" id="2.30.230.10">
    <property type="entry name" value="Lipovitellin, beta-sheet shell regions, chain A"/>
    <property type="match status" value="1"/>
</dbReference>
<dbReference type="Pfam" id="PF09172">
    <property type="entry name" value="Vit_open_b-sht"/>
    <property type="match status" value="1"/>
</dbReference>
<dbReference type="CTD" id="43827"/>
<feature type="disulfide bond" evidence="3">
    <location>
        <begin position="435"/>
        <end position="440"/>
    </location>
</feature>
<evidence type="ECO:0000313" key="8">
    <source>
        <dbReference type="RefSeq" id="XP_018336343.1"/>
    </source>
</evidence>
<dbReference type="InterPro" id="IPR011030">
    <property type="entry name" value="Lipovitellin_superhlx_dom"/>
</dbReference>
<dbReference type="SUPFAM" id="SSF56968">
    <property type="entry name" value="Lipovitellin-phosvitin complex, beta-sheet shell regions"/>
    <property type="match status" value="2"/>
</dbReference>
<name>A0A1W4XV51_AGRPL</name>
<keyword evidence="1 4" id="KW-0732">Signal</keyword>
<feature type="chain" id="PRO_5044566968" evidence="4">
    <location>
        <begin position="28"/>
        <end position="3367"/>
    </location>
</feature>
<evidence type="ECO:0000313" key="9">
    <source>
        <dbReference type="RefSeq" id="XP_025837555.1"/>
    </source>
</evidence>
<dbReference type="PROSITE" id="PS51211">
    <property type="entry name" value="VITELLOGENIN"/>
    <property type="match status" value="1"/>
</dbReference>
<evidence type="ECO:0000259" key="5">
    <source>
        <dbReference type="PROSITE" id="PS51211"/>
    </source>
</evidence>
<dbReference type="Gene3D" id="2.20.50.20">
    <property type="entry name" value="Lipovitellin. Chain A, domain 3"/>
    <property type="match status" value="1"/>
</dbReference>
<sequence length="3367" mass="372830">MARLGRDLVTPALALLLVLLTSDLAYSQDKCRSGCQGASKTFKYADGTTYKYNLEGNIDISLSSAEGQQTTTKLKATVLLTQLPECNQLLRLKDVQVIGPEAKKYSHLVGIEKPIRLNFHDGHVEDVVCAEPDDNQNSLNIKRAVASLFQASPKHSYETDVFGVCPTDVNSRDDGGVVVIQKSKNLNKCGQRESLSNEFLSTTFNLNSEIKSSPLLDGDYTSEQHIKNGILEKVLVTENYLYLPFSIGKNGAQASITTKLQLVGQSKENPGSKVSEPKSIIFENPHPVSTEKVNLDSILNALKDATNTIGQTVKENSANEYINLVKTLRVSSKNDILAVYRQVKAGAGFQDKVGAKRVFLDALFRAGTGETIEVAIELLKNKELTPLEQKILYIRLAFVKHATPGSLNAAAALLDQAQLPREAYLSIGSIAGIYCRQHSCSKIDAINKLSQKLLAKVKGGKPQNRDEEKEQLYALKALGNIGTLIDSVSARLIAIAQDKKEPNRVRVAALETLLTDACKDKIRDAAVSILKDIQQDSEIRIKAYLVLAQCPNGKVATALKALLDTEPSYQVGGFITSHLRNLKATTNPDKELAKQQLSNIVPPNRFPFDIRKYSFNSEFSYAIDTLGLANSIESNVIYSQSSFLPRSLDLNLTADLFGHTFNFLEVSTRQENLDKVLEHYYGPSGVFRTTEPEELFAKGKDTAKNLYDTFNERYAKLQRSRRDVPKAEVDKIEKDIRIKTNELNTDVDVDYSIKLFGSELLFVNVYENVDKFKPEVLIEKFFDHLELGIDKTKNFQESIQSNVLFLDTELSYPTSLGFPLRLAVDGAFSVLFKVEGNIDLQSLISSTADKHLKLKLIPSANIEVAGSLSIDTQVVESGLKVKSSLYTATGTDLSIELSKLKGIDVKFSLPVKEQKIVSANHQILFKSRELGKKEVTKPLKFTHNKDFSICFDNVSPYIGLTFCADIDSPSQTGKQAPLLPFPFSGNAKFSVGIEREDLSEYHLRSTPYAGESNKNGLDFVFEVLGEKRDRKLSVEAEAFLYPEAYVRGAITAPQKTLSAEARIINSNNEKSILGKLRHDNEEFYAKAGVAVSGSPQRQVYKPLLDYKLPGGQQAQQGTVEGTVVVEQGGSNVKYIFNDVKLLLPNQKNVLLKGSVARENSKYISDITVSDGEKDASLKAKVQLVPQFTLDAEFKNSVNPQANVNLKAAFKKTPTEVETSLELVHGHDLNSKTNKLVISSNSEYKFKDYQDYKFKSEGKFSYPLIGTEATGEIETSPKKLKYDVDLKYNKVNIGSELELEVSRKEVGDYDLEFEIYGMGNKLEIKSQHDINGDDSKIENEVELNGKKAELKGTIKHHFKPDDIDIGANLVLKVPNLKEAVKFNGGLVLNPDKADAVLKVSAGGNINADVLLKATKDGNANGNLKVFVKDFIEANGQLKASKGSGTANVVVDIQKLNKKLKADSTFKISDPIYNVVVHLYPDVNKDPQNKITFSTESKLTPTLIDTKNYVEAAGKRLEGNVKAAREQSPGHETGELQVEITLPTDHYYLLKINRNIKTVNDIINGQGVLVLESRENKNAPGLKITSKGVLKDSNPKKHIIDYTNNIVIDLPQGKSVNADVAVKHSGHEEKKVSEASLKVSGSALPHPVELSTSAQYKERVGNYKIVGKCGSQSSISVSGNYDLYGQGKPVSGDINVEVITPNAIIRNVRLSSSGLAKKPETPEDHLELKGKFALFIDDDGSKPDATLDVKTEGELQFGRRDGKLQGTLNFQKEPPISVAFGYGISDEQELKKLNANLELKTGKGRDVKTDITISKEKENEYVLDLLLDAPEARGSKFHFYNKKSSDGKVHKNGGTVEVNGKKYVIANELVLSDITPVLDLSLQFPDGKKDEIVLKINTISSNKGSGQIKIAIPRKDFLLEGDVDAYVESPDNFNIKGNINSPTLKINKYAFEAQTKAAKGGNRILVSLSSDGQNILSGSTSYKHRVEGDKTIVEGAGSFKLKEENKAANFKFIRQSLDAAKYGEQGIQVSFNGGLGPKAIDAELKLTNKQFKVLNSYCEEKKQCSHIELDSKITQNDVSIFNHEIEIAIDLRNLGFPHEFGLKGVTTRKDLVFVHTVDIHLQNKNNKYQYSVYVQPTEAGVTLTTPKRVVSAEAKLQKEKGKLVPIKGDISLYFDKKNQPNQKTSLSGILNYDHSKDSGNVHAEVKFTNPSLAKDLQVLYNAKYDIPSKTATLEFVIDVFSKANQKIVVTGKAVKRRIGNYGFSVSNVFEAKSQGLKIDIKSEENVLIDFVEKKTFQYDFKIIYNLDKAKYISALQAEADQKHALLLLSTLNKELLKVDSRFQLNKNVQIVDTTTQILGVKPIVSHLEVKNFNTVKFYTSRKDNPNEKIELNAGFIPSQISDFRLEVIKNGQRKDLLHASVKLDEANFLKSDYGVSAENIKQLVLVPIKNDIETFLKESKATLDSATKEFSDQVNHINSIAKKSLPNFKPFLEYHKKELEKLREEFVSDKTLKELEEFFKSTFGAVVKTFNEILAQVSDVTEKVVANLQTQFAQITESINKDLLPKVRDIAKNILDASYTILEQFTNLFFTYLAKISQIIDAHQDELKHIATYISSISQEIEKSSSLDVVRFLAKVFEQTRDVVVKESQQIYNEIKNLPIAEELKNRYNEITSGVTVSEGIINTIKDFATTLKDALPNESLKSVVTAITDYIEKKLKREPVDDVAAIEAIVKTIADALKAVLQSIQTDKDFSFPTKAIPVSFNFIHNLPRLVAVKFSPLNYLLKNDLPDIVTSFRTAISFDLRDFILPQRLFAIVAQGQHIFTFDGKHITFPGKCNYLLAGDAENGNFSLVGTYTNGILTAITLSVNDEIVTLKKGRQALLNNAAADLPISTPHISAYSLYESVHLKSKAGILVVCGPELVVCGVHISGFYHGQLKGLLGNGNNEPYDDFTLPNGKIVTSPKEFGNSYKTSGGCPDVSEVGHTDAGHKSQPSCEKLFDLESPLRFCSPFVDPANFKEACNHGLHAGVPDTERAIAVAYAAACNHKNVWIRVPDEFLQCQNSDKPYDVFTKFSVKLPGKAADIVIIVDQNKSNEEIYKNILQPLVPQVVQELNSKGINDVEFHLIGFGGVSSQWPSHFTHGGKLTFKGKLPNVKFYDQPKKPEFQTGNEKVDSFLKTAKSWLHDLSLASGCNVEFVTYKEAISYPFRANAAKAIIVARGTPCEQGRFVLIQKLSAYLFNSKELSLNLIVPFPHLKVKDPKEAKNVIGFNSRNAFTLSDTKKKQGTPDLHKQLDYDDFCVDFTTNHRGNVFVANNILAAKAAAKKQAVQIAAHNIVQSITSVEQGLDCECKPISPYSALNQCHVVYTKDRK</sequence>
<dbReference type="GeneID" id="108744884"/>
<dbReference type="InterPro" id="IPR001747">
    <property type="entry name" value="Vitellogenin_N"/>
</dbReference>
<dbReference type="RefSeq" id="XP_025837555.1">
    <property type="nucleotide sequence ID" value="XM_025981770.1"/>
</dbReference>
<evidence type="ECO:0000256" key="1">
    <source>
        <dbReference type="ARBA" id="ARBA00022729"/>
    </source>
</evidence>
<dbReference type="Gene3D" id="1.25.10.20">
    <property type="entry name" value="Vitellinogen, superhelical"/>
    <property type="match status" value="1"/>
</dbReference>
<keyword evidence="3" id="KW-1015">Disulfide bond</keyword>
<protein>
    <submittedName>
        <fullName evidence="9">Apolipophorins isoform X1</fullName>
    </submittedName>
    <submittedName>
        <fullName evidence="8">Apolipophorins isoform X2</fullName>
    </submittedName>
</protein>
<dbReference type="Pfam" id="PF00094">
    <property type="entry name" value="VWD"/>
    <property type="match status" value="1"/>
</dbReference>
<dbReference type="SUPFAM" id="SSF48431">
    <property type="entry name" value="Lipovitellin-phosvitin complex, superhelical domain"/>
    <property type="match status" value="1"/>
</dbReference>
<dbReference type="RefSeq" id="XP_018336343.1">
    <property type="nucleotide sequence ID" value="XM_018480841.1"/>
</dbReference>
<dbReference type="InterPro" id="IPR015255">
    <property type="entry name" value="Vitellinogen_open_b-sht"/>
</dbReference>
<evidence type="ECO:0000256" key="4">
    <source>
        <dbReference type="SAM" id="SignalP"/>
    </source>
</evidence>
<comment type="caution">
    <text evidence="3">Lacks conserved residue(s) required for the propagation of feature annotation.</text>
</comment>
<evidence type="ECO:0000256" key="3">
    <source>
        <dbReference type="PROSITE-ProRule" id="PRU00557"/>
    </source>
</evidence>
<dbReference type="KEGG" id="apln:108744884"/>
<gene>
    <name evidence="8 9" type="primary">LOC108744884</name>
</gene>
<dbReference type="InterPro" id="IPR015819">
    <property type="entry name" value="Lipid_transp_b-sht_shell"/>
</dbReference>
<dbReference type="STRING" id="224129.A0A1W4XV51"/>